<keyword evidence="1 5" id="KW-0963">Cytoplasm</keyword>
<sequence>MTTERYAFRMQLHPGMEAEYRRRHDEIWSELVDLLHEAGVSDYSIWLDEDTHILFGVLTRTKPNDMAVLPDHPVMKKWWAHMADIMETNPDNAPISSNLNLVFHMP</sequence>
<feature type="binding site" evidence="5">
    <location>
        <position position="20"/>
    </location>
    <ligand>
        <name>substrate</name>
    </ligand>
</feature>
<keyword evidence="2 5" id="KW-0413">Isomerase</keyword>
<dbReference type="GO" id="GO:0062192">
    <property type="term" value="F:L-rhamnose mutarotase activity"/>
    <property type="evidence" value="ECO:0007669"/>
    <property type="project" value="UniProtKB-UniRule"/>
</dbReference>
<evidence type="ECO:0000256" key="4">
    <source>
        <dbReference type="ARBA" id="ARBA00023308"/>
    </source>
</evidence>
<dbReference type="UniPathway" id="UPA00125"/>
<organism evidence="7 8">
    <name type="scientific">Ochrobactrum quorumnocens</name>
    <dbReference type="NCBI Taxonomy" id="271865"/>
    <lineage>
        <taxon>Bacteria</taxon>
        <taxon>Pseudomonadati</taxon>
        <taxon>Pseudomonadota</taxon>
        <taxon>Alphaproteobacteria</taxon>
        <taxon>Hyphomicrobiales</taxon>
        <taxon>Brucellaceae</taxon>
        <taxon>Brucella/Ochrobactrum group</taxon>
        <taxon>Ochrobactrum</taxon>
    </lineage>
</organism>
<evidence type="ECO:0000313" key="7">
    <source>
        <dbReference type="EMBL" id="ASV83466.1"/>
    </source>
</evidence>
<feature type="binding site" evidence="5">
    <location>
        <begin position="78"/>
        <end position="79"/>
    </location>
    <ligand>
        <name>substrate</name>
    </ligand>
</feature>
<dbReference type="InterPro" id="IPR008000">
    <property type="entry name" value="Rham/fucose_mutarotase"/>
</dbReference>
<evidence type="ECO:0000256" key="3">
    <source>
        <dbReference type="ARBA" id="ARBA00023277"/>
    </source>
</evidence>
<dbReference type="Gene3D" id="3.30.70.100">
    <property type="match status" value="1"/>
</dbReference>
<evidence type="ECO:0000256" key="6">
    <source>
        <dbReference type="NCBIfam" id="TIGR02625"/>
    </source>
</evidence>
<protein>
    <recommendedName>
        <fullName evidence="5 6">L-rhamnose mutarotase</fullName>
        <ecNumber evidence="5 6">5.1.3.32</ecNumber>
    </recommendedName>
    <alternativeName>
        <fullName evidence="5">Rhamnose 1-epimerase</fullName>
    </alternativeName>
    <alternativeName>
        <fullName evidence="5">Type-3 mutarotase</fullName>
    </alternativeName>
</protein>
<dbReference type="NCBIfam" id="TIGR02625">
    <property type="entry name" value="YiiL_rotase"/>
    <property type="match status" value="1"/>
</dbReference>
<dbReference type="HAMAP" id="MF_01663">
    <property type="entry name" value="L_rham_rotase"/>
    <property type="match status" value="1"/>
</dbReference>
<evidence type="ECO:0000256" key="5">
    <source>
        <dbReference type="HAMAP-Rule" id="MF_01663"/>
    </source>
</evidence>
<dbReference type="PANTHER" id="PTHR34389:SF2">
    <property type="entry name" value="L-RHAMNOSE MUTAROTASE"/>
    <property type="match status" value="1"/>
</dbReference>
<evidence type="ECO:0000256" key="1">
    <source>
        <dbReference type="ARBA" id="ARBA00022490"/>
    </source>
</evidence>
<dbReference type="Proteomes" id="UP000215256">
    <property type="component" value="Chromosome 2"/>
</dbReference>
<gene>
    <name evidence="7" type="primary">rhaU</name>
    <name evidence="5" type="synonym">rhaM</name>
    <name evidence="7" type="ORF">CES85_4246</name>
</gene>
<dbReference type="SUPFAM" id="SSF54909">
    <property type="entry name" value="Dimeric alpha+beta barrel"/>
    <property type="match status" value="1"/>
</dbReference>
<feature type="active site" description="Proton donor" evidence="5">
    <location>
        <position position="24"/>
    </location>
</feature>
<name>A0A248U9W8_9HYPH</name>
<keyword evidence="3 5" id="KW-0119">Carbohydrate metabolism</keyword>
<dbReference type="EMBL" id="CP022603">
    <property type="protein sequence ID" value="ASV83466.1"/>
    <property type="molecule type" value="Genomic_DNA"/>
</dbReference>
<comment type="function">
    <text evidence="5">Involved in the anomeric conversion of L-rhamnose.</text>
</comment>
<comment type="similarity">
    <text evidence="5">Belongs to the rhamnose mutarotase family.</text>
</comment>
<comment type="subcellular location">
    <subcellularLocation>
        <location evidence="5">Cytoplasm</location>
    </subcellularLocation>
</comment>
<dbReference type="Pfam" id="PF05336">
    <property type="entry name" value="rhaM"/>
    <property type="match status" value="1"/>
</dbReference>
<proteinExistence type="inferred from homology"/>
<dbReference type="InterPro" id="IPR013448">
    <property type="entry name" value="L-rhamnose_mutarotase"/>
</dbReference>
<comment type="pathway">
    <text evidence="5">Carbohydrate metabolism; L-rhamnose metabolism.</text>
</comment>
<dbReference type="GO" id="GO:0005737">
    <property type="term" value="C:cytoplasm"/>
    <property type="evidence" value="ECO:0007669"/>
    <property type="project" value="UniProtKB-SubCell"/>
</dbReference>
<reference evidence="7 8" key="1">
    <citation type="submission" date="2017-07" db="EMBL/GenBank/DDBJ databases">
        <title>Phylogenetic study on the rhizospheric bacterium Ochrobactrum sp. A44.</title>
        <authorList>
            <person name="Krzyzanowska D.M."/>
            <person name="Ossowicki A."/>
            <person name="Rajewska M."/>
            <person name="Maciag T."/>
            <person name="Kaczynski Z."/>
            <person name="Czerwicka M."/>
            <person name="Jafra S."/>
        </authorList>
    </citation>
    <scope>NUCLEOTIDE SEQUENCE [LARGE SCALE GENOMIC DNA]</scope>
    <source>
        <strain evidence="7 8">A44</strain>
    </source>
</reference>
<comment type="subunit">
    <text evidence="5">Homodimer.</text>
</comment>
<accession>A0A248U9W8</accession>
<dbReference type="AlphaFoldDB" id="A0A248U9W8"/>
<evidence type="ECO:0000256" key="2">
    <source>
        <dbReference type="ARBA" id="ARBA00023235"/>
    </source>
</evidence>
<feature type="binding site" evidence="5">
    <location>
        <position position="43"/>
    </location>
    <ligand>
        <name>substrate</name>
    </ligand>
</feature>
<evidence type="ECO:0000313" key="8">
    <source>
        <dbReference type="Proteomes" id="UP000215256"/>
    </source>
</evidence>
<dbReference type="InterPro" id="IPR011008">
    <property type="entry name" value="Dimeric_a/b-barrel"/>
</dbReference>
<dbReference type="EC" id="5.1.3.32" evidence="5 6"/>
<dbReference type="RefSeq" id="WP_095444424.1">
    <property type="nucleotide sequence ID" value="NZ_CP022603.1"/>
</dbReference>
<dbReference type="GO" id="GO:0019301">
    <property type="term" value="P:rhamnose catabolic process"/>
    <property type="evidence" value="ECO:0007669"/>
    <property type="project" value="UniProtKB-UniRule"/>
</dbReference>
<dbReference type="KEGG" id="och:CES85_4246"/>
<comment type="catalytic activity">
    <reaction evidence="5">
        <text>alpha-L-rhamnose = beta-L-rhamnose</text>
        <dbReference type="Rhea" id="RHEA:25584"/>
        <dbReference type="ChEBI" id="CHEBI:27586"/>
        <dbReference type="ChEBI" id="CHEBI:27907"/>
        <dbReference type="EC" id="5.1.3.32"/>
    </reaction>
</comment>
<dbReference type="PANTHER" id="PTHR34389">
    <property type="entry name" value="L-RHAMNOSE MUTAROTASE"/>
    <property type="match status" value="1"/>
</dbReference>
<dbReference type="OrthoDB" id="9799608at2"/>
<keyword evidence="4 5" id="KW-0684">Rhamnose metabolism</keyword>